<evidence type="ECO:0000313" key="18">
    <source>
        <dbReference type="EMBL" id="KAK9292472.1"/>
    </source>
</evidence>
<dbReference type="InterPro" id="IPR017441">
    <property type="entry name" value="Protein_kinase_ATP_BS"/>
</dbReference>
<dbReference type="SUPFAM" id="SSF56112">
    <property type="entry name" value="Protein kinase-like (PK-like)"/>
    <property type="match status" value="1"/>
</dbReference>
<evidence type="ECO:0000256" key="10">
    <source>
        <dbReference type="ARBA" id="ARBA00022786"/>
    </source>
</evidence>
<gene>
    <name evidence="18" type="ORF">L1049_020445</name>
</gene>
<comment type="caution">
    <text evidence="18">The sequence shown here is derived from an EMBL/GenBank/DDBJ whole genome shotgun (WGS) entry which is preliminary data.</text>
</comment>
<keyword evidence="15" id="KW-0547">Nucleotide-binding</keyword>
<dbReference type="GO" id="GO:0005524">
    <property type="term" value="F:ATP binding"/>
    <property type="evidence" value="ECO:0007669"/>
    <property type="project" value="UniProtKB-UniRule"/>
</dbReference>
<dbReference type="AlphaFoldDB" id="A0AAP0SCS0"/>
<name>A0AAP0SCS0_LIQFO</name>
<dbReference type="EMBL" id="JBBPBK010000001">
    <property type="protein sequence ID" value="KAK9292472.1"/>
    <property type="molecule type" value="Genomic_DNA"/>
</dbReference>
<dbReference type="Gene3D" id="3.30.200.20">
    <property type="entry name" value="Phosphorylase Kinase, domain 1"/>
    <property type="match status" value="1"/>
</dbReference>
<keyword evidence="7" id="KW-0479">Metal-binding</keyword>
<dbReference type="PANTHER" id="PTHR46279:SF9">
    <property type="entry name" value="OS01G0116300 PROTEIN"/>
    <property type="match status" value="1"/>
</dbReference>
<evidence type="ECO:0000256" key="2">
    <source>
        <dbReference type="ARBA" id="ARBA00004167"/>
    </source>
</evidence>
<dbReference type="InterPro" id="IPR011009">
    <property type="entry name" value="Kinase-like_dom_sf"/>
</dbReference>
<proteinExistence type="inferred from homology"/>
<evidence type="ECO:0000256" key="14">
    <source>
        <dbReference type="ARBA" id="ARBA00024209"/>
    </source>
</evidence>
<keyword evidence="6 16" id="KW-0812">Transmembrane</keyword>
<evidence type="ECO:0000256" key="13">
    <source>
        <dbReference type="ARBA" id="ARBA00023136"/>
    </source>
</evidence>
<comment type="pathway">
    <text evidence="3">Protein modification; protein ubiquitination.</text>
</comment>
<evidence type="ECO:0000256" key="4">
    <source>
        <dbReference type="ARBA" id="ARBA00012483"/>
    </source>
</evidence>
<dbReference type="GO" id="GO:0061630">
    <property type="term" value="F:ubiquitin protein ligase activity"/>
    <property type="evidence" value="ECO:0007669"/>
    <property type="project" value="UniProtKB-EC"/>
</dbReference>
<keyword evidence="8" id="KW-0732">Signal</keyword>
<evidence type="ECO:0000256" key="5">
    <source>
        <dbReference type="ARBA" id="ARBA00022679"/>
    </source>
</evidence>
<dbReference type="GO" id="GO:0030247">
    <property type="term" value="F:polysaccharide binding"/>
    <property type="evidence" value="ECO:0007669"/>
    <property type="project" value="InterPro"/>
</dbReference>
<comment type="subcellular location">
    <subcellularLocation>
        <location evidence="2">Membrane</location>
        <topology evidence="2">Single-pass membrane protein</topology>
    </subcellularLocation>
</comment>
<comment type="catalytic activity">
    <reaction evidence="1">
        <text>S-ubiquitinyl-[E2 ubiquitin-conjugating enzyme]-L-cysteine + [acceptor protein]-L-lysine = [E2 ubiquitin-conjugating enzyme]-L-cysteine + N(6)-ubiquitinyl-[acceptor protein]-L-lysine.</text>
        <dbReference type="EC" id="2.3.2.27"/>
    </reaction>
</comment>
<keyword evidence="9" id="KW-0863">Zinc-finger</keyword>
<dbReference type="Proteomes" id="UP001415857">
    <property type="component" value="Unassembled WGS sequence"/>
</dbReference>
<reference evidence="18 19" key="1">
    <citation type="journal article" date="2024" name="Plant J.">
        <title>Genome sequences and population genomics reveal climatic adaptation and genomic divergence between two closely related sweetgum species.</title>
        <authorList>
            <person name="Xu W.Q."/>
            <person name="Ren C.Q."/>
            <person name="Zhang X.Y."/>
            <person name="Comes H.P."/>
            <person name="Liu X.H."/>
            <person name="Li Y.G."/>
            <person name="Kettle C.J."/>
            <person name="Jalonen R."/>
            <person name="Gaisberger H."/>
            <person name="Ma Y.Z."/>
            <person name="Qiu Y.X."/>
        </authorList>
    </citation>
    <scope>NUCLEOTIDE SEQUENCE [LARGE SCALE GENOMIC DNA]</scope>
    <source>
        <strain evidence="18">Hangzhou</strain>
    </source>
</reference>
<evidence type="ECO:0000256" key="9">
    <source>
        <dbReference type="ARBA" id="ARBA00022771"/>
    </source>
</evidence>
<evidence type="ECO:0000256" key="6">
    <source>
        <dbReference type="ARBA" id="ARBA00022692"/>
    </source>
</evidence>
<keyword evidence="5" id="KW-0808">Transferase</keyword>
<keyword evidence="19" id="KW-1185">Reference proteome</keyword>
<dbReference type="InterPro" id="IPR046948">
    <property type="entry name" value="ATL20-22-like"/>
</dbReference>
<organism evidence="18 19">
    <name type="scientific">Liquidambar formosana</name>
    <name type="common">Formosan gum</name>
    <dbReference type="NCBI Taxonomy" id="63359"/>
    <lineage>
        <taxon>Eukaryota</taxon>
        <taxon>Viridiplantae</taxon>
        <taxon>Streptophyta</taxon>
        <taxon>Embryophyta</taxon>
        <taxon>Tracheophyta</taxon>
        <taxon>Spermatophyta</taxon>
        <taxon>Magnoliopsida</taxon>
        <taxon>eudicotyledons</taxon>
        <taxon>Gunneridae</taxon>
        <taxon>Pentapetalae</taxon>
        <taxon>Saxifragales</taxon>
        <taxon>Altingiaceae</taxon>
        <taxon>Liquidambar</taxon>
    </lineage>
</organism>
<dbReference type="PANTHER" id="PTHR46279">
    <property type="entry name" value="RING/U-BOX SUPERFAMILY PROTEIN"/>
    <property type="match status" value="1"/>
</dbReference>
<evidence type="ECO:0000313" key="19">
    <source>
        <dbReference type="Proteomes" id="UP001415857"/>
    </source>
</evidence>
<feature type="binding site" evidence="15">
    <location>
        <position position="409"/>
    </location>
    <ligand>
        <name>ATP</name>
        <dbReference type="ChEBI" id="CHEBI:30616"/>
    </ligand>
</feature>
<keyword evidence="10" id="KW-0833">Ubl conjugation pathway</keyword>
<keyword evidence="12 16" id="KW-1133">Transmembrane helix</keyword>
<evidence type="ECO:0000256" key="12">
    <source>
        <dbReference type="ARBA" id="ARBA00022989"/>
    </source>
</evidence>
<dbReference type="PROSITE" id="PS00107">
    <property type="entry name" value="PROTEIN_KINASE_ATP"/>
    <property type="match status" value="1"/>
</dbReference>
<comment type="similarity">
    <text evidence="14">Belongs to the RING-type zinc finger family. ATL subfamily.</text>
</comment>
<feature type="transmembrane region" description="Helical" evidence="16">
    <location>
        <begin position="324"/>
        <end position="342"/>
    </location>
</feature>
<accession>A0AAP0SCS0</accession>
<dbReference type="GO" id="GO:0008270">
    <property type="term" value="F:zinc ion binding"/>
    <property type="evidence" value="ECO:0007669"/>
    <property type="project" value="UniProtKB-KW"/>
</dbReference>
<evidence type="ECO:0000256" key="1">
    <source>
        <dbReference type="ARBA" id="ARBA00000900"/>
    </source>
</evidence>
<dbReference type="Pfam" id="PF13947">
    <property type="entry name" value="GUB_WAK_bind"/>
    <property type="match status" value="1"/>
</dbReference>
<feature type="domain" description="Wall-associated receptor kinase galacturonan-binding" evidence="17">
    <location>
        <begin position="117"/>
        <end position="184"/>
    </location>
</feature>
<evidence type="ECO:0000259" key="17">
    <source>
        <dbReference type="Pfam" id="PF13947"/>
    </source>
</evidence>
<dbReference type="GO" id="GO:0016020">
    <property type="term" value="C:membrane"/>
    <property type="evidence" value="ECO:0007669"/>
    <property type="project" value="UniProtKB-SubCell"/>
</dbReference>
<evidence type="ECO:0000256" key="15">
    <source>
        <dbReference type="PROSITE-ProRule" id="PRU10141"/>
    </source>
</evidence>
<keyword evidence="15" id="KW-0067">ATP-binding</keyword>
<evidence type="ECO:0000256" key="8">
    <source>
        <dbReference type="ARBA" id="ARBA00022729"/>
    </source>
</evidence>
<protein>
    <recommendedName>
        <fullName evidence="4">RING-type E3 ubiquitin transferase</fullName>
        <ecNumber evidence="4">2.3.2.27</ecNumber>
    </recommendedName>
</protein>
<evidence type="ECO:0000256" key="16">
    <source>
        <dbReference type="SAM" id="Phobius"/>
    </source>
</evidence>
<evidence type="ECO:0000256" key="7">
    <source>
        <dbReference type="ARBA" id="ARBA00022723"/>
    </source>
</evidence>
<sequence length="418" mass="46971">MSSTLIFVTSRQVISFHNFKGLEFLVGLIGSNFYKPTVALYKLANKAMTLSPMDAAPPSSTPHDKGTSAIEIPCYIIKVHITLPWTVFTRLFGPWVGGNAAKKAIFAELIGAGRYECPLSSCGNHGPVIRFPFRLKDHQLAHCGYPGFDLYCDEMNQTVLELPSSVKLLVKNISYKSQEIHVYDHHDCLPRFLPYPDLSASPFQIKPYDQKDYTLFNCSPTNSYTYGQISCLSSGLGYQTYHVHAVPSDSFVFREDLLSCVKIYNISSPPYDKIEQKNVFPLNWSKPICGHCETKGKKCGLKKNNSTEPETGPETECFGKSAEGATFAFILLVLGLVLLYRAHRLDKIEKGYQVKIEKFLEDYRALKPTRYSYADIKRITNQFKEKLGQGGYGTVFKGKLSNEILVAVKMLNNLCQEV</sequence>
<evidence type="ECO:0000256" key="11">
    <source>
        <dbReference type="ARBA" id="ARBA00022833"/>
    </source>
</evidence>
<keyword evidence="13 16" id="KW-0472">Membrane</keyword>
<dbReference type="EC" id="2.3.2.27" evidence="4"/>
<evidence type="ECO:0000256" key="3">
    <source>
        <dbReference type="ARBA" id="ARBA00004906"/>
    </source>
</evidence>
<keyword evidence="11" id="KW-0862">Zinc</keyword>
<dbReference type="InterPro" id="IPR025287">
    <property type="entry name" value="WAK_GUB"/>
</dbReference>